<dbReference type="SMART" id="SM01092">
    <property type="entry name" value="CO_deh_flav_C"/>
    <property type="match status" value="1"/>
</dbReference>
<evidence type="ECO:0000313" key="6">
    <source>
        <dbReference type="Proteomes" id="UP001141183"/>
    </source>
</evidence>
<protein>
    <submittedName>
        <fullName evidence="5">Xanthine dehydrogenase FAD-binding subunit XdhB</fullName>
    </submittedName>
</protein>
<dbReference type="AlphaFoldDB" id="A0A9X4B1D9"/>
<comment type="caution">
    <text evidence="5">The sequence shown here is derived from an EMBL/GenBank/DDBJ whole genome shotgun (WGS) entry which is preliminary data.</text>
</comment>
<accession>A0A9X4B1D9</accession>
<dbReference type="InterPro" id="IPR016167">
    <property type="entry name" value="FAD-bd_PCMH_sub1"/>
</dbReference>
<dbReference type="InterPro" id="IPR050031">
    <property type="entry name" value="XdhB_XDHase"/>
</dbReference>
<evidence type="ECO:0000256" key="3">
    <source>
        <dbReference type="ARBA" id="ARBA00023002"/>
    </source>
</evidence>
<dbReference type="Gene3D" id="3.30.390.50">
    <property type="entry name" value="CO dehydrogenase flavoprotein, C-terminal domain"/>
    <property type="match status" value="1"/>
</dbReference>
<keyword evidence="6" id="KW-1185">Reference proteome</keyword>
<dbReference type="InterPro" id="IPR016166">
    <property type="entry name" value="FAD-bd_PCMH"/>
</dbReference>
<feature type="domain" description="FAD-binding PCMH-type" evidence="4">
    <location>
        <begin position="1"/>
        <end position="176"/>
    </location>
</feature>
<dbReference type="SUPFAM" id="SSF55447">
    <property type="entry name" value="CO dehydrogenase flavoprotein C-terminal domain-like"/>
    <property type="match status" value="1"/>
</dbReference>
<sequence length="293" mass="32705">MFDISNIYEPKTMEEALDILDNKENIKIIAGGTDVLIKLHHGDMLGIELLSIRNIEELKAIQLNENEDIEIGAMCSFTDIFRNEIINENIYVLSEAAVSMGGPQVRNMATIGGNVCNGAVSADSATTLFALNAQLLLRRKNEERIVPIREFYLGPGKVSIFPDEILVKIIIRKEDYKGYKGKYIKFSNRKAMDIAMLGVSVVGAIENNKFNDLRISLGVAAPTPVRCLKAEDFARGIEINMKNIIEISEKALLDAKPRNSWRGSKDFREHLIKELTKRGILEVIKRAGGVVNE</sequence>
<organism evidence="5 6">
    <name type="scientific">Clostridium tertium</name>
    <dbReference type="NCBI Taxonomy" id="1559"/>
    <lineage>
        <taxon>Bacteria</taxon>
        <taxon>Bacillati</taxon>
        <taxon>Bacillota</taxon>
        <taxon>Clostridia</taxon>
        <taxon>Eubacteriales</taxon>
        <taxon>Clostridiaceae</taxon>
        <taxon>Clostridium</taxon>
    </lineage>
</organism>
<keyword evidence="1" id="KW-0285">Flavoprotein</keyword>
<dbReference type="NCBIfam" id="NF007427">
    <property type="entry name" value="PRK09971.1"/>
    <property type="match status" value="1"/>
</dbReference>
<dbReference type="InterPro" id="IPR016169">
    <property type="entry name" value="FAD-bd_PCMH_sub2"/>
</dbReference>
<dbReference type="Pfam" id="PF03450">
    <property type="entry name" value="CO_deh_flav_C"/>
    <property type="match status" value="1"/>
</dbReference>
<dbReference type="EMBL" id="JAMRYU010000002">
    <property type="protein sequence ID" value="MDC4239033.1"/>
    <property type="molecule type" value="Genomic_DNA"/>
</dbReference>
<dbReference type="FunFam" id="3.30.465.10:FF:000017">
    <property type="entry name" value="Xanthine dehydrogenase, FAD binding subunit"/>
    <property type="match status" value="1"/>
</dbReference>
<dbReference type="InterPro" id="IPR051312">
    <property type="entry name" value="Diverse_Substr_Oxidored"/>
</dbReference>
<dbReference type="GO" id="GO:0002197">
    <property type="term" value="C:xanthine dehydrogenase complex"/>
    <property type="evidence" value="ECO:0007669"/>
    <property type="project" value="InterPro"/>
</dbReference>
<dbReference type="InterPro" id="IPR036318">
    <property type="entry name" value="FAD-bd_PCMH-like_sf"/>
</dbReference>
<dbReference type="SUPFAM" id="SSF56176">
    <property type="entry name" value="FAD-binding/transporter-associated domain-like"/>
    <property type="match status" value="1"/>
</dbReference>
<dbReference type="RefSeq" id="WP_271816660.1">
    <property type="nucleotide sequence ID" value="NZ_JAMRYU010000002.1"/>
</dbReference>
<dbReference type="Proteomes" id="UP001141183">
    <property type="component" value="Unassembled WGS sequence"/>
</dbReference>
<keyword evidence="2" id="KW-0274">FAD</keyword>
<proteinExistence type="predicted"/>
<name>A0A9X4B1D9_9CLOT</name>
<evidence type="ECO:0000313" key="5">
    <source>
        <dbReference type="EMBL" id="MDC4239033.1"/>
    </source>
</evidence>
<dbReference type="PROSITE" id="PS51387">
    <property type="entry name" value="FAD_PCMH"/>
    <property type="match status" value="1"/>
</dbReference>
<dbReference type="PANTHER" id="PTHR42659">
    <property type="entry name" value="XANTHINE DEHYDROGENASE SUBUNIT C-RELATED"/>
    <property type="match status" value="1"/>
</dbReference>
<dbReference type="Gene3D" id="3.30.465.10">
    <property type="match status" value="1"/>
</dbReference>
<dbReference type="GO" id="GO:0004854">
    <property type="term" value="F:xanthine dehydrogenase activity"/>
    <property type="evidence" value="ECO:0007669"/>
    <property type="project" value="InterPro"/>
</dbReference>
<dbReference type="PANTHER" id="PTHR42659:SF9">
    <property type="entry name" value="XANTHINE DEHYDROGENASE FAD-BINDING SUBUNIT XDHB-RELATED"/>
    <property type="match status" value="1"/>
</dbReference>
<evidence type="ECO:0000259" key="4">
    <source>
        <dbReference type="PROSITE" id="PS51387"/>
    </source>
</evidence>
<gene>
    <name evidence="5" type="primary">xdhB</name>
    <name evidence="5" type="ORF">NE398_02455</name>
</gene>
<dbReference type="Gene3D" id="3.30.43.10">
    <property type="entry name" value="Uridine Diphospho-n-acetylenolpyruvylglucosamine Reductase, domain 2"/>
    <property type="match status" value="1"/>
</dbReference>
<evidence type="ECO:0000256" key="2">
    <source>
        <dbReference type="ARBA" id="ARBA00022827"/>
    </source>
</evidence>
<keyword evidence="3" id="KW-0560">Oxidoreductase</keyword>
<dbReference type="GO" id="GO:0071949">
    <property type="term" value="F:FAD binding"/>
    <property type="evidence" value="ECO:0007669"/>
    <property type="project" value="InterPro"/>
</dbReference>
<dbReference type="Pfam" id="PF00941">
    <property type="entry name" value="FAD_binding_5"/>
    <property type="match status" value="1"/>
</dbReference>
<dbReference type="InterPro" id="IPR005107">
    <property type="entry name" value="CO_DH_flav_C"/>
</dbReference>
<evidence type="ECO:0000256" key="1">
    <source>
        <dbReference type="ARBA" id="ARBA00022630"/>
    </source>
</evidence>
<dbReference type="InterPro" id="IPR002346">
    <property type="entry name" value="Mopterin_DH_FAD-bd"/>
</dbReference>
<dbReference type="InterPro" id="IPR036683">
    <property type="entry name" value="CO_DH_flav_C_dom_sf"/>
</dbReference>
<reference evidence="5" key="1">
    <citation type="submission" date="2022-05" db="EMBL/GenBank/DDBJ databases">
        <title>Draft genome sequence of Clostridium tertium strain CP3 isolated from Peru.</title>
        <authorList>
            <person name="Hurtado R."/>
            <person name="Lima L."/>
            <person name="Sousa T."/>
            <person name="Jaiswal A.K."/>
            <person name="Tiwari S."/>
            <person name="Maturrano L."/>
            <person name="Brenig B."/>
            <person name="Azevedo V."/>
        </authorList>
    </citation>
    <scope>NUCLEOTIDE SEQUENCE</scope>
    <source>
        <strain evidence="5">CP3</strain>
    </source>
</reference>
<dbReference type="NCBIfam" id="NF043083">
    <property type="entry name" value="XdhB_XDHase"/>
    <property type="match status" value="1"/>
</dbReference>